<reference evidence="2 3" key="1">
    <citation type="journal article" date="2019" name="J Genomics">
        <title>The Draft Genome of a Hydrogen-producing Cyanobacterium, Arthrospira platensis NIES-46.</title>
        <authorList>
            <person name="Suzuki S."/>
            <person name="Yamaguchi H."/>
            <person name="Kawachi M."/>
        </authorList>
    </citation>
    <scope>NUCLEOTIDE SEQUENCE [LARGE SCALE GENOMIC DNA]</scope>
    <source>
        <strain evidence="2 3">NIES-46</strain>
    </source>
</reference>
<protein>
    <submittedName>
        <fullName evidence="2">TPR domain protein</fullName>
    </submittedName>
</protein>
<organism evidence="2 3">
    <name type="scientific">Limnospira platensis NIES-46</name>
    <dbReference type="NCBI Taxonomy" id="1236695"/>
    <lineage>
        <taxon>Bacteria</taxon>
        <taxon>Bacillati</taxon>
        <taxon>Cyanobacteriota</taxon>
        <taxon>Cyanophyceae</taxon>
        <taxon>Oscillatoriophycideae</taxon>
        <taxon>Oscillatoriales</taxon>
        <taxon>Sirenicapillariaceae</taxon>
        <taxon>Limnospira</taxon>
    </lineage>
</organism>
<feature type="repeat" description="TPR" evidence="1">
    <location>
        <begin position="37"/>
        <end position="70"/>
    </location>
</feature>
<dbReference type="SMART" id="SM00028">
    <property type="entry name" value="TPR"/>
    <property type="match status" value="2"/>
</dbReference>
<keyword evidence="3" id="KW-1185">Reference proteome</keyword>
<accession>A0A5M3SZN8</accession>
<evidence type="ECO:0000256" key="1">
    <source>
        <dbReference type="PROSITE-ProRule" id="PRU00339"/>
    </source>
</evidence>
<dbReference type="EMBL" id="BIMW01000028">
    <property type="protein sequence ID" value="GCE92574.1"/>
    <property type="molecule type" value="Genomic_DNA"/>
</dbReference>
<dbReference type="Pfam" id="PF14559">
    <property type="entry name" value="TPR_19"/>
    <property type="match status" value="1"/>
</dbReference>
<proteinExistence type="predicted"/>
<evidence type="ECO:0000313" key="3">
    <source>
        <dbReference type="Proteomes" id="UP000326169"/>
    </source>
</evidence>
<gene>
    <name evidence="2" type="ORF">NIES46_06140</name>
</gene>
<dbReference type="PROSITE" id="PS50293">
    <property type="entry name" value="TPR_REGION"/>
    <property type="match status" value="1"/>
</dbReference>
<dbReference type="InterPro" id="IPR011990">
    <property type="entry name" value="TPR-like_helical_dom_sf"/>
</dbReference>
<keyword evidence="1" id="KW-0802">TPR repeat</keyword>
<dbReference type="Gene3D" id="1.25.40.10">
    <property type="entry name" value="Tetratricopeptide repeat domain"/>
    <property type="match status" value="1"/>
</dbReference>
<dbReference type="PROSITE" id="PS50005">
    <property type="entry name" value="TPR"/>
    <property type="match status" value="1"/>
</dbReference>
<dbReference type="Proteomes" id="UP000326169">
    <property type="component" value="Unassembled WGS sequence"/>
</dbReference>
<dbReference type="SUPFAM" id="SSF48452">
    <property type="entry name" value="TPR-like"/>
    <property type="match status" value="1"/>
</dbReference>
<evidence type="ECO:0000313" key="2">
    <source>
        <dbReference type="EMBL" id="GCE92574.1"/>
    </source>
</evidence>
<comment type="caution">
    <text evidence="2">The sequence shown here is derived from an EMBL/GenBank/DDBJ whole genome shotgun (WGS) entry which is preliminary data.</text>
</comment>
<name>A0A5M3SZN8_LIMPL</name>
<sequence>MSAGELLRQANQLKRSGKLDEAIALDHQVIDINPHFAWAYHGLGDALVKQGNLEEAVTCYSEGLKINPNSAWLSPRLRDTHYGHATRSHF</sequence>
<dbReference type="InterPro" id="IPR019734">
    <property type="entry name" value="TPR_rpt"/>
</dbReference>